<dbReference type="Gene3D" id="2.170.130.10">
    <property type="entry name" value="TonB-dependent receptor, plug domain"/>
    <property type="match status" value="1"/>
</dbReference>
<dbReference type="Gene3D" id="2.40.170.20">
    <property type="entry name" value="TonB-dependent receptor, beta-barrel domain"/>
    <property type="match status" value="1"/>
</dbReference>
<dbReference type="AlphaFoldDB" id="A0A381PGD4"/>
<evidence type="ECO:0000259" key="10">
    <source>
        <dbReference type="Pfam" id="PF07715"/>
    </source>
</evidence>
<dbReference type="SUPFAM" id="SSF56935">
    <property type="entry name" value="Porins"/>
    <property type="match status" value="1"/>
</dbReference>
<evidence type="ECO:0000259" key="9">
    <source>
        <dbReference type="Pfam" id="PF00593"/>
    </source>
</evidence>
<keyword evidence="4" id="KW-0732">Signal</keyword>
<comment type="subcellular location">
    <subcellularLocation>
        <location evidence="1">Cell outer membrane</location>
        <topology evidence="1">Multi-pass membrane protein</topology>
    </subcellularLocation>
</comment>
<evidence type="ECO:0000256" key="2">
    <source>
        <dbReference type="ARBA" id="ARBA00022448"/>
    </source>
</evidence>
<evidence type="ECO:0000256" key="1">
    <source>
        <dbReference type="ARBA" id="ARBA00004571"/>
    </source>
</evidence>
<evidence type="ECO:0000256" key="5">
    <source>
        <dbReference type="ARBA" id="ARBA00023077"/>
    </source>
</evidence>
<keyword evidence="3" id="KW-0812">Transmembrane</keyword>
<protein>
    <recommendedName>
        <fullName evidence="12">TonB-dependent receptor plug domain-containing protein</fullName>
    </recommendedName>
</protein>
<dbReference type="InterPro" id="IPR036942">
    <property type="entry name" value="Beta-barrel_TonB_sf"/>
</dbReference>
<dbReference type="InterPro" id="IPR012910">
    <property type="entry name" value="Plug_dom"/>
</dbReference>
<evidence type="ECO:0000313" key="11">
    <source>
        <dbReference type="EMBL" id="SUZ66075.1"/>
    </source>
</evidence>
<name>A0A381PGD4_9ZZZZ</name>
<dbReference type="GO" id="GO:0009279">
    <property type="term" value="C:cell outer membrane"/>
    <property type="evidence" value="ECO:0007669"/>
    <property type="project" value="UniProtKB-SubCell"/>
</dbReference>
<proteinExistence type="predicted"/>
<dbReference type="PROSITE" id="PS52016">
    <property type="entry name" value="TONB_DEPENDENT_REC_3"/>
    <property type="match status" value="1"/>
</dbReference>
<evidence type="ECO:0000256" key="3">
    <source>
        <dbReference type="ARBA" id="ARBA00022692"/>
    </source>
</evidence>
<evidence type="ECO:0008006" key="12">
    <source>
        <dbReference type="Google" id="ProtNLM"/>
    </source>
</evidence>
<dbReference type="InterPro" id="IPR000531">
    <property type="entry name" value="Beta-barrel_TonB"/>
</dbReference>
<organism evidence="11">
    <name type="scientific">marine metagenome</name>
    <dbReference type="NCBI Taxonomy" id="408172"/>
    <lineage>
        <taxon>unclassified sequences</taxon>
        <taxon>metagenomes</taxon>
        <taxon>ecological metagenomes</taxon>
    </lineage>
</organism>
<dbReference type="Pfam" id="PF00593">
    <property type="entry name" value="TonB_dep_Rec_b-barrel"/>
    <property type="match status" value="1"/>
</dbReference>
<keyword evidence="7" id="KW-0675">Receptor</keyword>
<dbReference type="GO" id="GO:0044718">
    <property type="term" value="P:siderophore transmembrane transport"/>
    <property type="evidence" value="ECO:0007669"/>
    <property type="project" value="TreeGrafter"/>
</dbReference>
<evidence type="ECO:0000256" key="4">
    <source>
        <dbReference type="ARBA" id="ARBA00022729"/>
    </source>
</evidence>
<dbReference type="InterPro" id="IPR039426">
    <property type="entry name" value="TonB-dep_rcpt-like"/>
</dbReference>
<keyword evidence="6" id="KW-0472">Membrane</keyword>
<keyword evidence="5" id="KW-0798">TonB box</keyword>
<dbReference type="PANTHER" id="PTHR30069">
    <property type="entry name" value="TONB-DEPENDENT OUTER MEMBRANE RECEPTOR"/>
    <property type="match status" value="1"/>
</dbReference>
<evidence type="ECO:0000256" key="8">
    <source>
        <dbReference type="ARBA" id="ARBA00023237"/>
    </source>
</evidence>
<dbReference type="GO" id="GO:0015344">
    <property type="term" value="F:siderophore uptake transmembrane transporter activity"/>
    <property type="evidence" value="ECO:0007669"/>
    <property type="project" value="TreeGrafter"/>
</dbReference>
<feature type="non-terminal residue" evidence="11">
    <location>
        <position position="1"/>
    </location>
</feature>
<accession>A0A381PGD4</accession>
<gene>
    <name evidence="11" type="ORF">METZ01_LOCUS18929</name>
</gene>
<keyword evidence="8" id="KW-0998">Cell outer membrane</keyword>
<feature type="domain" description="TonB-dependent receptor plug" evidence="10">
    <location>
        <begin position="60"/>
        <end position="151"/>
    </location>
</feature>
<reference evidence="11" key="1">
    <citation type="submission" date="2018-05" db="EMBL/GenBank/DDBJ databases">
        <authorList>
            <person name="Lanie J.A."/>
            <person name="Ng W.-L."/>
            <person name="Kazmierczak K.M."/>
            <person name="Andrzejewski T.M."/>
            <person name="Davidsen T.M."/>
            <person name="Wayne K.J."/>
            <person name="Tettelin H."/>
            <person name="Glass J.I."/>
            <person name="Rusch D."/>
            <person name="Podicherti R."/>
            <person name="Tsui H.-C.T."/>
            <person name="Winkler M.E."/>
        </authorList>
    </citation>
    <scope>NUCLEOTIDE SEQUENCE</scope>
</reference>
<dbReference type="Pfam" id="PF07715">
    <property type="entry name" value="Plug"/>
    <property type="match status" value="1"/>
</dbReference>
<dbReference type="EMBL" id="UINC01000975">
    <property type="protein sequence ID" value="SUZ66075.1"/>
    <property type="molecule type" value="Genomic_DNA"/>
</dbReference>
<dbReference type="InterPro" id="IPR037066">
    <property type="entry name" value="Plug_dom_sf"/>
</dbReference>
<keyword evidence="2" id="KW-0813">Transport</keyword>
<feature type="domain" description="TonB-dependent receptor-like beta-barrel" evidence="9">
    <location>
        <begin position="288"/>
        <end position="661"/>
    </location>
</feature>
<sequence>VTVVILGMWPRATKAQVRDSVRSDTLQSFADSFRLAEIRVLAPRTLTATGGVGAVEIRLDSLGSVPIPTLEEALREMPLVLVREDSRGEAQPSLRGATDRQIAVLVDGVPLTLGWDHRTDLSIIPLTAARSIHLLRGLSSVLYGPNVLAGVVSIDVARGVERLNMPPPATFSSALDNYGGVILGGTIAHPIESGGGQWLLQGGAGFRDRPGVSIPSGDSGIAGDPALLSSDGDLRLNSDVRHADAFVSARYQGDEGAWMSLTSSGFDVDRGVAPEIHESEPRFWRYPDQTRVITAVSAGTGRKETAWGMGDLEASVGFDVGSFRIEQFDSLDYESVIEEEEGDDRTLTLRVLGGHSVGERVDVRAALTYGDISHTERLTSSGERDFRQRLWSLGSEVEWRLDDLPGWESLGATRLSVGVSLDGADTPESGGNPPLGRLGDWGARLGLSSLTGGGRLLLHGGISRRARFPSLRELYSEALGRFLANPDLEPEVLTGVELGLTWDLPAVDLQVVGFHQNLSDGIVRVSMDTPEGPKRQRANRDGIRTTGLEVVASGAWGRMQYTGDLTLQQAWQIEDGSDVRVRPEYEPVAVGGLDMAIPVPWDLSLSGGYRFVGKQSCLNAEPGSMDTLSQTHRFDLELRRFFSFEGRSTLANVDALVGVTNLTDNAIFDQCGLPQPGQTFRVQLRLF</sequence>
<dbReference type="PANTHER" id="PTHR30069:SF29">
    <property type="entry name" value="HEMOGLOBIN AND HEMOGLOBIN-HAPTOGLOBIN-BINDING PROTEIN 1-RELATED"/>
    <property type="match status" value="1"/>
</dbReference>
<evidence type="ECO:0000256" key="7">
    <source>
        <dbReference type="ARBA" id="ARBA00023170"/>
    </source>
</evidence>
<evidence type="ECO:0000256" key="6">
    <source>
        <dbReference type="ARBA" id="ARBA00023136"/>
    </source>
</evidence>